<dbReference type="PANTHER" id="PTHR38590">
    <property type="entry name" value="BLL0828 PROTEIN"/>
    <property type="match status" value="1"/>
</dbReference>
<feature type="region of interest" description="Disordered" evidence="1">
    <location>
        <begin position="147"/>
        <end position="167"/>
    </location>
</feature>
<dbReference type="InterPro" id="IPR011335">
    <property type="entry name" value="Restrct_endonuc-II-like"/>
</dbReference>
<feature type="domain" description="DUF559" evidence="2">
    <location>
        <begin position="32"/>
        <end position="139"/>
    </location>
</feature>
<evidence type="ECO:0000313" key="3">
    <source>
        <dbReference type="EMBL" id="VAV97131.1"/>
    </source>
</evidence>
<organism evidence="3">
    <name type="scientific">hydrothermal vent metagenome</name>
    <dbReference type="NCBI Taxonomy" id="652676"/>
    <lineage>
        <taxon>unclassified sequences</taxon>
        <taxon>metagenomes</taxon>
        <taxon>ecological metagenomes</taxon>
    </lineage>
</organism>
<dbReference type="AlphaFoldDB" id="A0A3B0S1N7"/>
<dbReference type="InterPro" id="IPR047216">
    <property type="entry name" value="Endonuclease_DUF559_bact"/>
</dbReference>
<gene>
    <name evidence="3" type="ORF">MNBD_ALPHA08-1718</name>
</gene>
<proteinExistence type="predicted"/>
<dbReference type="PANTHER" id="PTHR38590:SF1">
    <property type="entry name" value="BLL0828 PROTEIN"/>
    <property type="match status" value="1"/>
</dbReference>
<protein>
    <recommendedName>
        <fullName evidence="2">DUF559 domain-containing protein</fullName>
    </recommendedName>
</protein>
<dbReference type="CDD" id="cd01038">
    <property type="entry name" value="Endonuclease_DUF559"/>
    <property type="match status" value="1"/>
</dbReference>
<dbReference type="EMBL" id="UOEC01000139">
    <property type="protein sequence ID" value="VAV97131.1"/>
    <property type="molecule type" value="Genomic_DNA"/>
</dbReference>
<dbReference type="SUPFAM" id="SSF52980">
    <property type="entry name" value="Restriction endonuclease-like"/>
    <property type="match status" value="1"/>
</dbReference>
<evidence type="ECO:0000259" key="2">
    <source>
        <dbReference type="Pfam" id="PF04480"/>
    </source>
</evidence>
<dbReference type="Gene3D" id="3.40.960.10">
    <property type="entry name" value="VSR Endonuclease"/>
    <property type="match status" value="1"/>
</dbReference>
<reference evidence="3" key="1">
    <citation type="submission" date="2018-06" db="EMBL/GenBank/DDBJ databases">
        <authorList>
            <person name="Zhirakovskaya E."/>
        </authorList>
    </citation>
    <scope>NUCLEOTIDE SEQUENCE</scope>
</reference>
<dbReference type="InterPro" id="IPR007569">
    <property type="entry name" value="DUF559"/>
</dbReference>
<name>A0A3B0S1N7_9ZZZZ</name>
<dbReference type="Pfam" id="PF04480">
    <property type="entry name" value="DUF559"/>
    <property type="match status" value="1"/>
</dbReference>
<accession>A0A3B0S1N7</accession>
<evidence type="ECO:0000256" key="1">
    <source>
        <dbReference type="SAM" id="MobiDB-lite"/>
    </source>
</evidence>
<feature type="region of interest" description="Disordered" evidence="1">
    <location>
        <begin position="1"/>
        <end position="22"/>
    </location>
</feature>
<sequence length="167" mass="19283">MSVRQKSPSPRKGEVGAKRREGVERCFSRTRRKTALARTLRHNMTEAEKKLWFRLRQNQLENLSFRRQHPIGNYIVDFWCSAVKLVIELDGGQHNHPVSREKDAVRTKNLESRSITVLRFWNPDVMKNVEGVLVTIRETVLDLQSQNQTPTLTLPPAGGGNLREVDR</sequence>
<feature type="compositionally biased region" description="Basic and acidic residues" evidence="1">
    <location>
        <begin position="11"/>
        <end position="22"/>
    </location>
</feature>